<evidence type="ECO:0000313" key="1">
    <source>
        <dbReference type="EMBL" id="QDB74055.1"/>
    </source>
</evidence>
<evidence type="ECO:0000313" key="2">
    <source>
        <dbReference type="Proteomes" id="UP000316128"/>
    </source>
</evidence>
<organism evidence="1 2">
    <name type="scientific">Aeromonas phage 2L372D</name>
    <dbReference type="NCBI Taxonomy" id="2588097"/>
    <lineage>
        <taxon>Viruses</taxon>
        <taxon>Duplodnaviria</taxon>
        <taxon>Heunggongvirae</taxon>
        <taxon>Uroviricota</taxon>
        <taxon>Caudoviricetes</taxon>
        <taxon>Plateaulakevirus</taxon>
        <taxon>Plateaulakevirus pv2L372D</taxon>
    </lineage>
</organism>
<dbReference type="EMBL" id="MK804893">
    <property type="protein sequence ID" value="QDB74055.1"/>
    <property type="molecule type" value="Genomic_DNA"/>
</dbReference>
<proteinExistence type="predicted"/>
<protein>
    <submittedName>
        <fullName evidence="1">Uncharacterized protein</fullName>
    </submittedName>
</protein>
<gene>
    <name evidence="1" type="ORF">2L372D_141</name>
</gene>
<dbReference type="Proteomes" id="UP000316128">
    <property type="component" value="Segment"/>
</dbReference>
<sequence>MKTSRNLEKLLEHSLSCFCYKADKIVVHDLNIKQDKTVLSLEVWYKDKGQQKIKFKNLIL</sequence>
<accession>A0A4Y5TYG6</accession>
<name>A0A4Y5TYG6_9CAUD</name>
<keyword evidence="2" id="KW-1185">Reference proteome</keyword>
<reference evidence="1 2" key="1">
    <citation type="submission" date="2019-04" db="EMBL/GenBank/DDBJ databases">
        <title>Nine Novel Phages from a Plateau Lake in Southwest China Provide Insights into Aeromonas Phage Diversity.</title>
        <authorList>
            <person name="Xiao W."/>
            <person name="Bai M."/>
            <person name="Wang Y."/>
            <person name="Cui X."/>
        </authorList>
    </citation>
    <scope>NUCLEOTIDE SEQUENCE [LARGE SCALE GENOMIC DNA]</scope>
</reference>